<dbReference type="Pfam" id="PF13585">
    <property type="entry name" value="CHU_C"/>
    <property type="match status" value="1"/>
</dbReference>
<proteinExistence type="predicted"/>
<keyword evidence="3" id="KW-1185">Reference proteome</keyword>
<gene>
    <name evidence="2" type="ORF">CA2015_1254</name>
</gene>
<feature type="domain" description="DUF11" evidence="1">
    <location>
        <begin position="662"/>
        <end position="762"/>
    </location>
</feature>
<dbReference type="RefSeq" id="WP_048641123.1">
    <property type="nucleotide sequence ID" value="NZ_CP012040.1"/>
</dbReference>
<dbReference type="InterPro" id="IPR051172">
    <property type="entry name" value="Chlamydia_OmcB"/>
</dbReference>
<keyword evidence="2" id="KW-0436">Ligase</keyword>
<protein>
    <submittedName>
        <fullName evidence="2">Long-chain-fatty-acid--CoA ligase</fullName>
    </submittedName>
</protein>
<dbReference type="PANTHER" id="PTHR34819:SF3">
    <property type="entry name" value="CELL SURFACE PROTEIN"/>
    <property type="match status" value="1"/>
</dbReference>
<reference evidence="2 3" key="1">
    <citation type="submission" date="2015-07" db="EMBL/GenBank/DDBJ databases">
        <authorList>
            <person name="Kim K.M."/>
        </authorList>
    </citation>
    <scope>NUCLEOTIDE SEQUENCE [LARGE SCALE GENOMIC DNA]</scope>
    <source>
        <strain evidence="2 3">KCTC 12363</strain>
    </source>
</reference>
<accession>A0A0H4PQZ3</accession>
<dbReference type="InterPro" id="IPR001434">
    <property type="entry name" value="OmcB-like_DUF11"/>
</dbReference>
<dbReference type="OrthoDB" id="904955at2"/>
<dbReference type="Pfam" id="PF01345">
    <property type="entry name" value="DUF11"/>
    <property type="match status" value="2"/>
</dbReference>
<evidence type="ECO:0000259" key="1">
    <source>
        <dbReference type="Pfam" id="PF01345"/>
    </source>
</evidence>
<dbReference type="KEGG" id="camu:CA2015_1254"/>
<dbReference type="AlphaFoldDB" id="A0A0H4PQZ3"/>
<dbReference type="Pfam" id="PF17963">
    <property type="entry name" value="Big_9"/>
    <property type="match status" value="2"/>
</dbReference>
<feature type="domain" description="DUF11" evidence="1">
    <location>
        <begin position="774"/>
        <end position="887"/>
    </location>
</feature>
<dbReference type="InterPro" id="IPR047589">
    <property type="entry name" value="DUF11_rpt"/>
</dbReference>
<dbReference type="EMBL" id="CP012040">
    <property type="protein sequence ID" value="AKP50702.1"/>
    <property type="molecule type" value="Genomic_DNA"/>
</dbReference>
<evidence type="ECO:0000313" key="3">
    <source>
        <dbReference type="Proteomes" id="UP000036520"/>
    </source>
</evidence>
<dbReference type="STRING" id="320787.CA2015_1254"/>
<dbReference type="PANTHER" id="PTHR34819">
    <property type="entry name" value="LARGE CYSTEINE-RICH PERIPLASMIC PROTEIN OMCB"/>
    <property type="match status" value="1"/>
</dbReference>
<dbReference type="GO" id="GO:0016874">
    <property type="term" value="F:ligase activity"/>
    <property type="evidence" value="ECO:0007669"/>
    <property type="project" value="UniProtKB-KW"/>
</dbReference>
<dbReference type="Gene3D" id="2.60.40.3440">
    <property type="match status" value="1"/>
</dbReference>
<dbReference type="Proteomes" id="UP000036520">
    <property type="component" value="Chromosome"/>
</dbReference>
<dbReference type="NCBIfam" id="TIGR01451">
    <property type="entry name" value="B_ant_repeat"/>
    <property type="match status" value="2"/>
</dbReference>
<dbReference type="Gene3D" id="2.60.40.1170">
    <property type="entry name" value="Mu homology domain, subdomain B"/>
    <property type="match status" value="1"/>
</dbReference>
<evidence type="ECO:0000313" key="2">
    <source>
        <dbReference type="EMBL" id="AKP50702.1"/>
    </source>
</evidence>
<sequence length="980" mass="105491">MKRLILLVQLGLHYFFKKTIKFIPFILLFIVSIVGQVSAQTVTVTGTENNILIEEVKYLIEGNELVQTSPDGNENPSPADVPVVISSIKIGGDKVIFATTRNPVVENPNPVIGTEAIRSEAVQIVHSDNSITTHREADFLSSLEMVVSTPDIRSYWDINGQPSIPQGEAFVDLEYKDQVVTSGYLLYTERNGNSATDFIALDREGKPIEGAKVIQVRGYQWNTGINHVTNAPTQTQYMVLFSPAIFESSEPIFGIRIIAVNEPDGKLVFFVNAISATPDLAERVNSELGGEAVINVYDNDELNGFPLNPIDVTLETVTPFPAGTVTLNPDGTVDVPPNTAPGIYKMVYKITTGGGDSDEAEVTVEVIEYIPIANDDLIQLDDSFGKETVINVLDNDLLNGLPALIDNVNLSIVSNNSAGKVVLNADGTINIIEGIPAGDFELVYQICDKADPGKCDQATVSISVQSTVLEALDDSFGSINLNRAGDVGNVLGNDLLNNEPVTTDRVHAILTDNDGLAGVTLSEEGVLTLPTGLPEGDYVLLYDLVETINPTNKDQGEIKFSLQDVKLEAKDEDVVTNQNVAIDIPVLDNDFTNAGAILEETLLITSDPSNGSIVIGNGGVVTYTPDTNFSGDDSFTYEICENADRLFCDQAKVSVLVRPILLALSKTSDLSQIQIGGLVTYTIKLTNNSDFDLTNVLVADPLPAGLLNMGAVPAQDSEGNWVISALASGESLNLQIEAMGVERGEKINTATISIGDFTDQVTASPVTVVAKSVDISVSKTSFGKAIYEGNEFEYEIRVSNNGQSSAENVKVSDQLPVNVTYIGFTGTDPGATLSGNTLSWTIPSITAGQEMVYVIKVQAAGVGTVTNTVNIEVPDDQDNSSANQDASDINQIIRFFVPNVITPGNLDGKNDTFEIKGIENFAKSALTIFNRNGDHVFESEDYRNDWAAQGLNSGSYFYVLVITDNSGEEQTYKGWLQVIK</sequence>
<organism evidence="2 3">
    <name type="scientific">Cyclobacterium amurskyense</name>
    <dbReference type="NCBI Taxonomy" id="320787"/>
    <lineage>
        <taxon>Bacteria</taxon>
        <taxon>Pseudomonadati</taxon>
        <taxon>Bacteroidota</taxon>
        <taxon>Cytophagia</taxon>
        <taxon>Cytophagales</taxon>
        <taxon>Cyclobacteriaceae</taxon>
        <taxon>Cyclobacterium</taxon>
    </lineage>
</organism>
<name>A0A0H4PQZ3_9BACT</name>